<organism evidence="2 3">
    <name type="scientific">Gimesia panareensis</name>
    <dbReference type="NCBI Taxonomy" id="2527978"/>
    <lineage>
        <taxon>Bacteria</taxon>
        <taxon>Pseudomonadati</taxon>
        <taxon>Planctomycetota</taxon>
        <taxon>Planctomycetia</taxon>
        <taxon>Planctomycetales</taxon>
        <taxon>Planctomycetaceae</taxon>
        <taxon>Gimesia</taxon>
    </lineage>
</organism>
<protein>
    <recommendedName>
        <fullName evidence="4">Ig-like domain-containing protein</fullName>
    </recommendedName>
</protein>
<accession>A0A518FL84</accession>
<sequence precursor="true">MLHQSSLFFCCTFFVSLLFTAPTTSIFAEEKANPNVIDKKIDLHTYCLLSRVAYQIGKEKYFLPNECKLDSLNTVNGLIKTSIDRLTIAESNVAESSKIQKVSFRTIFTWPEFPIANSDLSIPTVTVLICEESKTGHMWSEFIKDELIVPKGSPAMEELSLEHSESMNSGEYTITAIVFAELSPERPLSLLAIRQEHFTVTESGVTNSKQTIKDDQNLKTCQLLAFVAHQIGSEKYLIPKDKLPNTRLNIYDQVKYSIKVLPPPGTKVKIPEALSMSCVVESDWIDFPLIQADLSIPVILAVSCESSEKGHLWTDFFRPIAHVSWNQPVPSEFSLSKELNGVRGGKRVPAGEYTMTSMLFVNIPPKNLPTLIGIKQTKFTIEPAVVNKAK</sequence>
<dbReference type="Proteomes" id="UP000320839">
    <property type="component" value="Chromosome"/>
</dbReference>
<evidence type="ECO:0000313" key="2">
    <source>
        <dbReference type="EMBL" id="QDV17103.1"/>
    </source>
</evidence>
<dbReference type="EMBL" id="CP036317">
    <property type="protein sequence ID" value="QDV17103.1"/>
    <property type="molecule type" value="Genomic_DNA"/>
</dbReference>
<dbReference type="AlphaFoldDB" id="A0A518FL84"/>
<reference evidence="2 3" key="1">
    <citation type="submission" date="2019-02" db="EMBL/GenBank/DDBJ databases">
        <title>Deep-cultivation of Planctomycetes and their phenomic and genomic characterization uncovers novel biology.</title>
        <authorList>
            <person name="Wiegand S."/>
            <person name="Jogler M."/>
            <person name="Boedeker C."/>
            <person name="Pinto D."/>
            <person name="Vollmers J."/>
            <person name="Rivas-Marin E."/>
            <person name="Kohn T."/>
            <person name="Peeters S.H."/>
            <person name="Heuer A."/>
            <person name="Rast P."/>
            <person name="Oberbeckmann S."/>
            <person name="Bunk B."/>
            <person name="Jeske O."/>
            <person name="Meyerdierks A."/>
            <person name="Storesund J.E."/>
            <person name="Kallscheuer N."/>
            <person name="Luecker S."/>
            <person name="Lage O.M."/>
            <person name="Pohl T."/>
            <person name="Merkel B.J."/>
            <person name="Hornburger P."/>
            <person name="Mueller R.-W."/>
            <person name="Bruemmer F."/>
            <person name="Labrenz M."/>
            <person name="Spormann A.M."/>
            <person name="Op den Camp H."/>
            <person name="Overmann J."/>
            <person name="Amann R."/>
            <person name="Jetten M.S.M."/>
            <person name="Mascher T."/>
            <person name="Medema M.H."/>
            <person name="Devos D.P."/>
            <person name="Kaster A.-K."/>
            <person name="Ovreas L."/>
            <person name="Rohde M."/>
            <person name="Galperin M.Y."/>
            <person name="Jogler C."/>
        </authorList>
    </citation>
    <scope>NUCLEOTIDE SEQUENCE [LARGE SCALE GENOMIC DNA]</scope>
    <source>
        <strain evidence="2 3">Pan153</strain>
    </source>
</reference>
<proteinExistence type="predicted"/>
<keyword evidence="1" id="KW-0732">Signal</keyword>
<evidence type="ECO:0008006" key="4">
    <source>
        <dbReference type="Google" id="ProtNLM"/>
    </source>
</evidence>
<feature type="signal peptide" evidence="1">
    <location>
        <begin position="1"/>
        <end position="28"/>
    </location>
</feature>
<feature type="chain" id="PRO_5021891985" description="Ig-like domain-containing protein" evidence="1">
    <location>
        <begin position="29"/>
        <end position="390"/>
    </location>
</feature>
<evidence type="ECO:0000256" key="1">
    <source>
        <dbReference type="SAM" id="SignalP"/>
    </source>
</evidence>
<evidence type="ECO:0000313" key="3">
    <source>
        <dbReference type="Proteomes" id="UP000320839"/>
    </source>
</evidence>
<dbReference type="RefSeq" id="WP_145455066.1">
    <property type="nucleotide sequence ID" value="NZ_CP036317.1"/>
</dbReference>
<name>A0A518FL84_9PLAN</name>
<gene>
    <name evidence="2" type="ORF">Pan153_17380</name>
</gene>